<dbReference type="EMBL" id="JANBUP010000143">
    <property type="protein sequence ID" value="KAJ2812869.1"/>
    <property type="molecule type" value="Genomic_DNA"/>
</dbReference>
<comment type="caution">
    <text evidence="1">The sequence shown here is derived from an EMBL/GenBank/DDBJ whole genome shotgun (WGS) entry which is preliminary data.</text>
</comment>
<organism evidence="1 2">
    <name type="scientific">Coemansia furcata</name>
    <dbReference type="NCBI Taxonomy" id="417177"/>
    <lineage>
        <taxon>Eukaryota</taxon>
        <taxon>Fungi</taxon>
        <taxon>Fungi incertae sedis</taxon>
        <taxon>Zoopagomycota</taxon>
        <taxon>Kickxellomycotina</taxon>
        <taxon>Kickxellomycetes</taxon>
        <taxon>Kickxellales</taxon>
        <taxon>Kickxellaceae</taxon>
        <taxon>Coemansia</taxon>
    </lineage>
</organism>
<dbReference type="EC" id="2.7.11.1" evidence="1"/>
<gene>
    <name evidence="1" type="primary">YPK2_1</name>
    <name evidence="1" type="ORF">H4S07_001085</name>
</gene>
<dbReference type="Proteomes" id="UP001140096">
    <property type="component" value="Unassembled WGS sequence"/>
</dbReference>
<keyword evidence="2" id="KW-1185">Reference proteome</keyword>
<keyword evidence="1" id="KW-0418">Kinase</keyword>
<evidence type="ECO:0000313" key="2">
    <source>
        <dbReference type="Proteomes" id="UP001140096"/>
    </source>
</evidence>
<proteinExistence type="predicted"/>
<protein>
    <submittedName>
        <fullName evidence="1">Serine/threonine-protein kinase</fullName>
        <ecNumber evidence="1">2.7.11.1</ecNumber>
    </submittedName>
</protein>
<feature type="non-terminal residue" evidence="1">
    <location>
        <position position="221"/>
    </location>
</feature>
<accession>A0ACC1LPL5</accession>
<reference evidence="1" key="1">
    <citation type="submission" date="2022-07" db="EMBL/GenBank/DDBJ databases">
        <title>Phylogenomic reconstructions and comparative analyses of Kickxellomycotina fungi.</title>
        <authorList>
            <person name="Reynolds N.K."/>
            <person name="Stajich J.E."/>
            <person name="Barry K."/>
            <person name="Grigoriev I.V."/>
            <person name="Crous P."/>
            <person name="Smith M.E."/>
        </authorList>
    </citation>
    <scope>NUCLEOTIDE SEQUENCE</scope>
    <source>
        <strain evidence="1">CBS 102833</strain>
    </source>
</reference>
<evidence type="ECO:0000313" key="1">
    <source>
        <dbReference type="EMBL" id="KAJ2812869.1"/>
    </source>
</evidence>
<name>A0ACC1LPL5_9FUNG</name>
<sequence>MKPSSSSSGSAGAGSQPPQSKGQPAGTSSSQGFFSLSRQQQQQPPQAQAQASQQQQHGGFGNHPGANVAQGSSMAYDPANYQQYGGSLRGNPFTSNAMVTDTTTTTTTSSASSVRPSSASSSLAALADQTSAMSQALAPNGLPSASSTQASSVKRSGILVIRVMEARNLVYPPGSQQLMARYAPYKNEAHQRPYAVVEFDKNEAVVTSLGGDMQNPMWKYR</sequence>
<keyword evidence="1" id="KW-0808">Transferase</keyword>